<dbReference type="STRING" id="1586267.GCA_001418685_01429"/>
<proteinExistence type="predicted"/>
<name>A0A0X3ARQ4_9FLAO</name>
<dbReference type="AlphaFoldDB" id="A0A0X3ARQ4"/>
<evidence type="ECO:0000313" key="1">
    <source>
        <dbReference type="EMBL" id="CVK16568.1"/>
    </source>
</evidence>
<dbReference type="EMBL" id="FCOR01000008">
    <property type="protein sequence ID" value="CVK16568.1"/>
    <property type="molecule type" value="Genomic_DNA"/>
</dbReference>
<organism evidence="1 2">
    <name type="scientific">Apibacter mensalis</name>
    <dbReference type="NCBI Taxonomy" id="1586267"/>
    <lineage>
        <taxon>Bacteria</taxon>
        <taxon>Pseudomonadati</taxon>
        <taxon>Bacteroidota</taxon>
        <taxon>Flavobacteriia</taxon>
        <taxon>Flavobacteriales</taxon>
        <taxon>Weeksellaceae</taxon>
        <taxon>Apibacter</taxon>
    </lineage>
</organism>
<sequence length="104" mass="11917">MNAKILILYVTMSLSSLLCFSQEKFKYREEIQSTNEKVHKVETLVQQEFGLPSSPGIWTSTNPDYGLMIRTKGNTFTISAWQISDNIDIKAKIEKLMLKVKSEL</sequence>
<evidence type="ECO:0000313" key="2">
    <source>
        <dbReference type="Proteomes" id="UP000182761"/>
    </source>
</evidence>
<reference evidence="1 2" key="1">
    <citation type="submission" date="2016-01" db="EMBL/GenBank/DDBJ databases">
        <authorList>
            <person name="McClelland M."/>
            <person name="Jain A."/>
            <person name="Saraogi P."/>
            <person name="Mendelson R."/>
            <person name="Westerman R."/>
            <person name="SanMiguel P."/>
            <person name="Csonka L."/>
        </authorList>
    </citation>
    <scope>NUCLEOTIDE SEQUENCE [LARGE SCALE GENOMIC DNA]</scope>
    <source>
        <strain evidence="1 2">R-53146</strain>
    </source>
</reference>
<accession>A0A0X3ARQ4</accession>
<dbReference type="RefSeq" id="WP_055425756.1">
    <property type="nucleotide sequence ID" value="NZ_FCOR01000008.1"/>
</dbReference>
<protein>
    <submittedName>
        <fullName evidence="1">Uncharacterized protein</fullName>
    </submittedName>
</protein>
<dbReference type="Proteomes" id="UP000182761">
    <property type="component" value="Unassembled WGS sequence"/>
</dbReference>
<dbReference type="OrthoDB" id="1452323at2"/>
<keyword evidence="2" id="KW-1185">Reference proteome</keyword>
<gene>
    <name evidence="1" type="ORF">Ga0061079_10869</name>
</gene>